<dbReference type="InterPro" id="IPR026170">
    <property type="entry name" value="FAM173A/B"/>
</dbReference>
<dbReference type="EMBL" id="LCFB01000029">
    <property type="protein sequence ID" value="KKS83957.1"/>
    <property type="molecule type" value="Genomic_DNA"/>
</dbReference>
<evidence type="ECO:0000256" key="3">
    <source>
        <dbReference type="ARBA" id="ARBA00022691"/>
    </source>
</evidence>
<dbReference type="Gene3D" id="3.40.50.150">
    <property type="entry name" value="Vaccinia Virus protein VP39"/>
    <property type="match status" value="1"/>
</dbReference>
<keyword evidence="1 4" id="KW-0489">Methyltransferase</keyword>
<evidence type="ECO:0000313" key="5">
    <source>
        <dbReference type="Proteomes" id="UP000034543"/>
    </source>
</evidence>
<dbReference type="SUPFAM" id="SSF53335">
    <property type="entry name" value="S-adenosyl-L-methionine-dependent methyltransferases"/>
    <property type="match status" value="1"/>
</dbReference>
<dbReference type="InterPro" id="IPR029063">
    <property type="entry name" value="SAM-dependent_MTases_sf"/>
</dbReference>
<sequence length="153" mass="17309">MMLALFFGAPLVPSKPEVARKMVELLKIKPGMTIYDLGSGDGRVLIELAKRNVFARGIEINPYAVAFSFVRCFIAGVRKQVQVRWGNYWWTNLAQANGVIVYGLPQIMPRLAQKFKAELRPKTRIVSNSFQIPGLHLLKEAQVGKTKIYLYQV</sequence>
<evidence type="ECO:0000256" key="2">
    <source>
        <dbReference type="ARBA" id="ARBA00022679"/>
    </source>
</evidence>
<evidence type="ECO:0000256" key="1">
    <source>
        <dbReference type="ARBA" id="ARBA00022603"/>
    </source>
</evidence>
<dbReference type="GO" id="GO:0032259">
    <property type="term" value="P:methylation"/>
    <property type="evidence" value="ECO:0007669"/>
    <property type="project" value="UniProtKB-KW"/>
</dbReference>
<dbReference type="Proteomes" id="UP000034543">
    <property type="component" value="Unassembled WGS sequence"/>
</dbReference>
<evidence type="ECO:0000313" key="4">
    <source>
        <dbReference type="EMBL" id="KKS83957.1"/>
    </source>
</evidence>
<keyword evidence="3" id="KW-0949">S-adenosyl-L-methionine</keyword>
<reference evidence="4 5" key="1">
    <citation type="journal article" date="2015" name="Nature">
        <title>rRNA introns, odd ribosomes, and small enigmatic genomes across a large radiation of phyla.</title>
        <authorList>
            <person name="Brown C.T."/>
            <person name="Hug L.A."/>
            <person name="Thomas B.C."/>
            <person name="Sharon I."/>
            <person name="Castelle C.J."/>
            <person name="Singh A."/>
            <person name="Wilkins M.J."/>
            <person name="Williams K.H."/>
            <person name="Banfield J.F."/>
        </authorList>
    </citation>
    <scope>NUCLEOTIDE SEQUENCE [LARGE SCALE GENOMIC DNA]</scope>
</reference>
<name>A0A0G1CEI9_9BACT</name>
<protein>
    <submittedName>
        <fullName evidence="4">SAM-dependent methyltransferase</fullName>
    </submittedName>
</protein>
<dbReference type="GO" id="GO:0016279">
    <property type="term" value="F:protein-lysine N-methyltransferase activity"/>
    <property type="evidence" value="ECO:0007669"/>
    <property type="project" value="InterPro"/>
</dbReference>
<dbReference type="PANTHER" id="PTHR13610:SF9">
    <property type="entry name" value="FI06469P"/>
    <property type="match status" value="1"/>
</dbReference>
<keyword evidence="2 4" id="KW-0808">Transferase</keyword>
<comment type="caution">
    <text evidence="4">The sequence shown here is derived from an EMBL/GenBank/DDBJ whole genome shotgun (WGS) entry which is preliminary data.</text>
</comment>
<organism evidence="4 5">
    <name type="scientific">Candidatus Gottesmanbacteria bacterium GW2011_GWA1_43_11</name>
    <dbReference type="NCBI Taxonomy" id="1618436"/>
    <lineage>
        <taxon>Bacteria</taxon>
        <taxon>Candidatus Gottesmaniibacteriota</taxon>
    </lineage>
</organism>
<gene>
    <name evidence="4" type="ORF">UV59_C0029G0029</name>
</gene>
<proteinExistence type="predicted"/>
<dbReference type="STRING" id="1618436.UV59_C0029G0029"/>
<dbReference type="PANTHER" id="PTHR13610">
    <property type="entry name" value="METHYLTRANSFERASE DOMAIN-CONTAINING PROTEIN"/>
    <property type="match status" value="1"/>
</dbReference>
<dbReference type="AlphaFoldDB" id="A0A0G1CEI9"/>
<accession>A0A0G1CEI9</accession>